<gene>
    <name evidence="1" type="ORF">SAMN02745941_02569</name>
</gene>
<evidence type="ECO:0000313" key="1">
    <source>
        <dbReference type="EMBL" id="SHI18982.1"/>
    </source>
</evidence>
<dbReference type="RefSeq" id="WP_073020015.1">
    <property type="nucleotide sequence ID" value="NZ_FQXU01000007.1"/>
</dbReference>
<proteinExistence type="predicted"/>
<accession>A0A1M5Z3Y0</accession>
<organism evidence="1 2">
    <name type="scientific">Clostridium intestinale DSM 6191</name>
    <dbReference type="NCBI Taxonomy" id="1121320"/>
    <lineage>
        <taxon>Bacteria</taxon>
        <taxon>Bacillati</taxon>
        <taxon>Bacillota</taxon>
        <taxon>Clostridia</taxon>
        <taxon>Eubacteriales</taxon>
        <taxon>Clostridiaceae</taxon>
        <taxon>Clostridium</taxon>
    </lineage>
</organism>
<dbReference type="Proteomes" id="UP000184241">
    <property type="component" value="Unassembled WGS sequence"/>
</dbReference>
<dbReference type="EMBL" id="FQXU01000007">
    <property type="protein sequence ID" value="SHI18982.1"/>
    <property type="molecule type" value="Genomic_DNA"/>
</dbReference>
<reference evidence="1 2" key="1">
    <citation type="submission" date="2016-11" db="EMBL/GenBank/DDBJ databases">
        <authorList>
            <person name="Jaros S."/>
            <person name="Januszkiewicz K."/>
            <person name="Wedrychowicz H."/>
        </authorList>
    </citation>
    <scope>NUCLEOTIDE SEQUENCE [LARGE SCALE GENOMIC DNA]</scope>
    <source>
        <strain evidence="1 2">DSM 6191</strain>
    </source>
</reference>
<dbReference type="AlphaFoldDB" id="A0A1M5Z3Y0"/>
<evidence type="ECO:0000313" key="2">
    <source>
        <dbReference type="Proteomes" id="UP000184241"/>
    </source>
</evidence>
<name>A0A1M5Z3Y0_9CLOT</name>
<sequence length="73" mass="8337">MEKICPICNKIISSTIKCGKCGGLMNDIGREQEYRDPYGNKQEIEYINSCCVHIFHCDNCGEEAEKSIQDLYI</sequence>
<protein>
    <submittedName>
        <fullName evidence="1">Uncharacterized protein</fullName>
    </submittedName>
</protein>